<dbReference type="Pfam" id="PF13554">
    <property type="entry name" value="Phage_tail_terminator_5"/>
    <property type="match status" value="1"/>
</dbReference>
<dbReference type="Gene3D" id="3.30.2000.20">
    <property type="match status" value="1"/>
</dbReference>
<dbReference type="Proteomes" id="UP000198992">
    <property type="component" value="Unassembled WGS sequence"/>
</dbReference>
<accession>A0A1H4NWL2</accession>
<gene>
    <name evidence="1" type="ORF">SAMN05444164_0739</name>
</gene>
<name>A0A1H4NWL2_9BRAD</name>
<dbReference type="EMBL" id="FNTH01000001">
    <property type="protein sequence ID" value="SEB99032.1"/>
    <property type="molecule type" value="Genomic_DNA"/>
</dbReference>
<protein>
    <submittedName>
        <fullName evidence="1">Uncharacterized protein</fullName>
    </submittedName>
</protein>
<organism evidence="1 2">
    <name type="scientific">Bradyrhizobium erythrophlei</name>
    <dbReference type="NCBI Taxonomy" id="1437360"/>
    <lineage>
        <taxon>Bacteria</taxon>
        <taxon>Pseudomonadati</taxon>
        <taxon>Pseudomonadota</taxon>
        <taxon>Alphaproteobacteria</taxon>
        <taxon>Hyphomicrobiales</taxon>
        <taxon>Nitrobacteraceae</taxon>
        <taxon>Bradyrhizobium</taxon>
    </lineage>
</organism>
<dbReference type="RefSeq" id="WP_092114339.1">
    <property type="nucleotide sequence ID" value="NZ_FNTH01000001.1"/>
</dbReference>
<proteinExistence type="predicted"/>
<reference evidence="1 2" key="1">
    <citation type="submission" date="2016-10" db="EMBL/GenBank/DDBJ databases">
        <authorList>
            <person name="de Groot N.N."/>
        </authorList>
    </citation>
    <scope>NUCLEOTIDE SEQUENCE [LARGE SCALE GENOMIC DNA]</scope>
    <source>
        <strain evidence="1 2">MT12</strain>
    </source>
</reference>
<evidence type="ECO:0000313" key="2">
    <source>
        <dbReference type="Proteomes" id="UP000198992"/>
    </source>
</evidence>
<dbReference type="AlphaFoldDB" id="A0A1H4NWL2"/>
<evidence type="ECO:0000313" key="1">
    <source>
        <dbReference type="EMBL" id="SEB99032.1"/>
    </source>
</evidence>
<dbReference type="InterPro" id="IPR025395">
    <property type="entry name" value="Phage_tail_terminator-like"/>
</dbReference>
<dbReference type="OrthoDB" id="7305894at2"/>
<sequence>MDLPYDEVFDAIRDYLGYFDVHTNAPIIGNWDFSVAPLVYENEGDGSPSGEIKSWVLVILNSQLYGQQSIGGGIDAGDNRWDEDGTIWFHVFTPRGIGSREARRIAKGLANMFRGKTMLNDRLEFLDADMGAGDPGAENANYYLMSVSIEWRLIEAE</sequence>